<sequence>MRVMIRYAVKPELVDHSLELLRQVYSDLESSRPPRLRYETFRLEGTDQFMAIIESDGGPAEAAHHHLLSFQRYRTALNEICTQLPSVTHLESVGAYQFR</sequence>
<protein>
    <recommendedName>
        <fullName evidence="3">ABM domain-containing protein</fullName>
    </recommendedName>
</protein>
<accession>A0A4R4P7A6</accession>
<evidence type="ECO:0000313" key="2">
    <source>
        <dbReference type="Proteomes" id="UP000295431"/>
    </source>
</evidence>
<organism evidence="1 2">
    <name type="scientific">Actinomadura bangladeshensis</name>
    <dbReference type="NCBI Taxonomy" id="453573"/>
    <lineage>
        <taxon>Bacteria</taxon>
        <taxon>Bacillati</taxon>
        <taxon>Actinomycetota</taxon>
        <taxon>Actinomycetes</taxon>
        <taxon>Streptosporangiales</taxon>
        <taxon>Thermomonosporaceae</taxon>
        <taxon>Actinomadura</taxon>
    </lineage>
</organism>
<dbReference type="EMBL" id="SMJW01000020">
    <property type="protein sequence ID" value="TDC18388.1"/>
    <property type="molecule type" value="Genomic_DNA"/>
</dbReference>
<dbReference type="RefSeq" id="WP_131938090.1">
    <property type="nucleotide sequence ID" value="NZ_BAAAMX010000057.1"/>
</dbReference>
<dbReference type="AlphaFoldDB" id="A0A4R4P7A6"/>
<comment type="caution">
    <text evidence="1">The sequence shown here is derived from an EMBL/GenBank/DDBJ whole genome shotgun (WGS) entry which is preliminary data.</text>
</comment>
<name>A0A4R4P7A6_9ACTN</name>
<evidence type="ECO:0008006" key="3">
    <source>
        <dbReference type="Google" id="ProtNLM"/>
    </source>
</evidence>
<dbReference type="Proteomes" id="UP000295431">
    <property type="component" value="Unassembled WGS sequence"/>
</dbReference>
<proteinExistence type="predicted"/>
<gene>
    <name evidence="1" type="ORF">E1284_06620</name>
</gene>
<keyword evidence="2" id="KW-1185">Reference proteome</keyword>
<evidence type="ECO:0000313" key="1">
    <source>
        <dbReference type="EMBL" id="TDC18388.1"/>
    </source>
</evidence>
<dbReference type="OrthoDB" id="163010at2"/>
<reference evidence="1 2" key="1">
    <citation type="submission" date="2019-03" db="EMBL/GenBank/DDBJ databases">
        <title>Draft genome sequences of novel Actinobacteria.</title>
        <authorList>
            <person name="Sahin N."/>
            <person name="Ay H."/>
            <person name="Saygin H."/>
        </authorList>
    </citation>
    <scope>NUCLEOTIDE SEQUENCE [LARGE SCALE GENOMIC DNA]</scope>
    <source>
        <strain evidence="1 2">DSM 45347</strain>
    </source>
</reference>